<gene>
    <name evidence="7" type="ORF">DFI_09430</name>
</gene>
<feature type="transmembrane region" description="Helical" evidence="5">
    <location>
        <begin position="94"/>
        <end position="114"/>
    </location>
</feature>
<dbReference type="InterPro" id="IPR022764">
    <property type="entry name" value="Peptidase_S54_rhomboid_dom"/>
</dbReference>
<feature type="transmembrane region" description="Helical" evidence="5">
    <location>
        <begin position="120"/>
        <end position="141"/>
    </location>
</feature>
<dbReference type="KEGG" id="dfc:DFI_09430"/>
<dbReference type="AlphaFoldDB" id="A0A221SX17"/>
<evidence type="ECO:0000256" key="4">
    <source>
        <dbReference type="ARBA" id="ARBA00023136"/>
    </source>
</evidence>
<evidence type="ECO:0000256" key="3">
    <source>
        <dbReference type="ARBA" id="ARBA00022989"/>
    </source>
</evidence>
<reference evidence="7 8" key="1">
    <citation type="submission" date="2017-05" db="EMBL/GenBank/DDBJ databases">
        <title>The complete genome sequence of Deinococcus ficus isolated from the rhizosphere of the Ficus religiosa L. in Taiwan.</title>
        <authorList>
            <person name="Wu K.-M."/>
            <person name="Liao T.-L."/>
            <person name="Liu Y.-M."/>
            <person name="Young C.-C."/>
            <person name="Tsai S.-F."/>
        </authorList>
    </citation>
    <scope>NUCLEOTIDE SEQUENCE [LARGE SCALE GENOMIC DNA]</scope>
    <source>
        <strain evidence="7 8">CC-FR2-10</strain>
    </source>
</reference>
<keyword evidence="3 5" id="KW-1133">Transmembrane helix</keyword>
<keyword evidence="8" id="KW-1185">Reference proteome</keyword>
<feature type="transmembrane region" description="Helical" evidence="5">
    <location>
        <begin position="66"/>
        <end position="87"/>
    </location>
</feature>
<keyword evidence="4 5" id="KW-0472">Membrane</keyword>
<keyword evidence="7" id="KW-0645">Protease</keyword>
<keyword evidence="2 5" id="KW-0812">Transmembrane</keyword>
<dbReference type="Gene3D" id="1.20.1540.10">
    <property type="entry name" value="Rhomboid-like"/>
    <property type="match status" value="1"/>
</dbReference>
<name>A0A221SX17_9DEIO</name>
<evidence type="ECO:0000256" key="2">
    <source>
        <dbReference type="ARBA" id="ARBA00022692"/>
    </source>
</evidence>
<dbReference type="Pfam" id="PF01694">
    <property type="entry name" value="Rhomboid"/>
    <property type="match status" value="1"/>
</dbReference>
<feature type="transmembrane region" description="Helical" evidence="5">
    <location>
        <begin position="148"/>
        <end position="166"/>
    </location>
</feature>
<accession>A0A221SX17</accession>
<dbReference type="RefSeq" id="WP_027462917.1">
    <property type="nucleotide sequence ID" value="NZ_CP021081.1"/>
</dbReference>
<evidence type="ECO:0000259" key="6">
    <source>
        <dbReference type="Pfam" id="PF01694"/>
    </source>
</evidence>
<dbReference type="GO" id="GO:0006508">
    <property type="term" value="P:proteolysis"/>
    <property type="evidence" value="ECO:0007669"/>
    <property type="project" value="UniProtKB-KW"/>
</dbReference>
<comment type="subcellular location">
    <subcellularLocation>
        <location evidence="1">Membrane</location>
        <topology evidence="1">Multi-pass membrane protein</topology>
    </subcellularLocation>
</comment>
<dbReference type="GO" id="GO:0016020">
    <property type="term" value="C:membrane"/>
    <property type="evidence" value="ECO:0007669"/>
    <property type="project" value="UniProtKB-SubCell"/>
</dbReference>
<dbReference type="Proteomes" id="UP000259030">
    <property type="component" value="Chromosome"/>
</dbReference>
<dbReference type="STRING" id="317577.GCA_000419625_02027"/>
<protein>
    <submittedName>
        <fullName evidence="7">Rhomboid family intramembrane serine protease</fullName>
    </submittedName>
</protein>
<evidence type="ECO:0000256" key="5">
    <source>
        <dbReference type="SAM" id="Phobius"/>
    </source>
</evidence>
<feature type="domain" description="Peptidase S54 rhomboid" evidence="6">
    <location>
        <begin position="57"/>
        <end position="192"/>
    </location>
</feature>
<dbReference type="SUPFAM" id="SSF144091">
    <property type="entry name" value="Rhomboid-like"/>
    <property type="match status" value="1"/>
</dbReference>
<feature type="transmembrane region" description="Helical" evidence="5">
    <location>
        <begin position="172"/>
        <end position="191"/>
    </location>
</feature>
<evidence type="ECO:0000256" key="1">
    <source>
        <dbReference type="ARBA" id="ARBA00004141"/>
    </source>
</evidence>
<dbReference type="GO" id="GO:0004252">
    <property type="term" value="F:serine-type endopeptidase activity"/>
    <property type="evidence" value="ECO:0007669"/>
    <property type="project" value="InterPro"/>
</dbReference>
<keyword evidence="7" id="KW-0378">Hydrolase</keyword>
<proteinExistence type="predicted"/>
<dbReference type="EMBL" id="CP021081">
    <property type="protein sequence ID" value="ASN81199.1"/>
    <property type="molecule type" value="Genomic_DNA"/>
</dbReference>
<organism evidence="7 8">
    <name type="scientific">Deinococcus ficus</name>
    <dbReference type="NCBI Taxonomy" id="317577"/>
    <lineage>
        <taxon>Bacteria</taxon>
        <taxon>Thermotogati</taxon>
        <taxon>Deinococcota</taxon>
        <taxon>Deinococci</taxon>
        <taxon>Deinococcales</taxon>
        <taxon>Deinococcaceae</taxon>
        <taxon>Deinococcus</taxon>
    </lineage>
</organism>
<evidence type="ECO:0000313" key="7">
    <source>
        <dbReference type="EMBL" id="ASN81199.1"/>
    </source>
</evidence>
<sequence length="198" mass="21157">MRRAPDVPVSQTRRNVTGAAVTTLGLIAGLWAQELVDLFAFGGRLDSLGIRPRDADTFWHVFTAPFLHGGLGHLVANTVPLAVLAFLSAVRNLWRFLGATLLIVVLGGGLVWLFARGGSLHLGASLLVFGYLGYLLGVGWWERTPAAIGVAVLTFLLYGGLLWGVLPGSPWVSWEAHLFGFLAGLVAAALLHGRPAKR</sequence>
<dbReference type="InterPro" id="IPR035952">
    <property type="entry name" value="Rhomboid-like_sf"/>
</dbReference>
<evidence type="ECO:0000313" key="8">
    <source>
        <dbReference type="Proteomes" id="UP000259030"/>
    </source>
</evidence>